<feature type="transmembrane region" description="Helical" evidence="8">
    <location>
        <begin position="448"/>
        <end position="468"/>
    </location>
</feature>
<feature type="transmembrane region" description="Helical" evidence="8">
    <location>
        <begin position="380"/>
        <end position="400"/>
    </location>
</feature>
<comment type="similarity">
    <text evidence="8 9">Belongs to the MurJ/MviN family.</text>
</comment>
<dbReference type="HAMAP" id="MF_02078">
    <property type="entry name" value="MurJ_MviN"/>
    <property type="match status" value="1"/>
</dbReference>
<keyword evidence="7 8" id="KW-0472">Membrane</keyword>
<dbReference type="Pfam" id="PF03023">
    <property type="entry name" value="MurJ"/>
    <property type="match status" value="1"/>
</dbReference>
<comment type="function">
    <text evidence="8 9">Involved in peptidoglycan biosynthesis. Transports lipid-linked peptidoglycan precursors from the inner to the outer leaflet of the cytoplasmic membrane.</text>
</comment>
<feature type="transmembrane region" description="Helical" evidence="8">
    <location>
        <begin position="45"/>
        <end position="71"/>
    </location>
</feature>
<evidence type="ECO:0000256" key="2">
    <source>
        <dbReference type="ARBA" id="ARBA00022475"/>
    </source>
</evidence>
<gene>
    <name evidence="8" type="primary">murJ</name>
    <name evidence="10" type="ORF">GCM10011389_40040</name>
</gene>
<evidence type="ECO:0000256" key="5">
    <source>
        <dbReference type="ARBA" id="ARBA00022984"/>
    </source>
</evidence>
<feature type="transmembrane region" description="Helical" evidence="8">
    <location>
        <begin position="309"/>
        <end position="331"/>
    </location>
</feature>
<comment type="caution">
    <text evidence="10">The sequence shown here is derived from an EMBL/GenBank/DDBJ whole genome shotgun (WGS) entry which is preliminary data.</text>
</comment>
<evidence type="ECO:0000256" key="3">
    <source>
        <dbReference type="ARBA" id="ARBA00022692"/>
    </source>
</evidence>
<feature type="transmembrane region" description="Helical" evidence="8">
    <location>
        <begin position="351"/>
        <end position="368"/>
    </location>
</feature>
<keyword evidence="8 9" id="KW-0961">Cell wall biogenesis/degradation</keyword>
<evidence type="ECO:0000256" key="4">
    <source>
        <dbReference type="ARBA" id="ARBA00022960"/>
    </source>
</evidence>
<feature type="transmembrane region" description="Helical" evidence="8">
    <location>
        <begin position="134"/>
        <end position="152"/>
    </location>
</feature>
<dbReference type="EMBL" id="BMIN01000027">
    <property type="protein sequence ID" value="GGD28487.1"/>
    <property type="molecule type" value="Genomic_DNA"/>
</dbReference>
<protein>
    <recommendedName>
        <fullName evidence="8">Probable lipid II flippase MurJ</fullName>
    </recommendedName>
</protein>
<dbReference type="InterPro" id="IPR004268">
    <property type="entry name" value="MurJ"/>
</dbReference>
<feature type="transmembrane region" description="Helical" evidence="8">
    <location>
        <begin position="7"/>
        <end position="25"/>
    </location>
</feature>
<feature type="transmembrane region" description="Helical" evidence="8">
    <location>
        <begin position="224"/>
        <end position="245"/>
    </location>
</feature>
<evidence type="ECO:0000313" key="10">
    <source>
        <dbReference type="EMBL" id="GGD28487.1"/>
    </source>
</evidence>
<name>A0ABQ1QIA8_9BACI</name>
<sequence length="515" mass="57184">MNQANFLKSVGIVTLVTIIGKLLGFGRETFMAAYFGTSFEADAYYVASVIPNILFAAIGMAITTGMIPLYLESKKNDEQLAKEQVGSITALFTIFTVVITAICLIFTRELISLIAPGFTDDARYIDLSVKLTRIMLPVTIFLVLTSVAKGILNANKKFLSPAAVPVANNLVIIISIILLTKEYGIYGVTIGTLIGGIAQFVVQLPSLKNHPIKFNFQFKKHKEYIVNTFAMFFPVIVAGITFQFMEIFNRMIASGLEEGSISALNYSMKLMYLPLSILLMSLITVFYPNLVEAAQENTARFLNLFWKGFISIAVVTIPVMVVMVVGAYPLIELIFERGIFNSDDTAMTSHSFFYYSIGLIFIALREYLVRNFLVLKKSKVVMYTSIIAVILNVIISYTLSQYMGHAGVALGTSISFALQLIILTTVLYKHFGPEELDHKKYGLDIIKLISLFGILFVVGEILFNTLLVQWSTSLGQLIVLTSVVFALFFGLAYLLRISELTALINQLKAKVIKQK</sequence>
<feature type="transmembrane region" description="Helical" evidence="8">
    <location>
        <begin position="91"/>
        <end position="114"/>
    </location>
</feature>
<feature type="transmembrane region" description="Helical" evidence="8">
    <location>
        <begin position="185"/>
        <end position="204"/>
    </location>
</feature>
<evidence type="ECO:0000313" key="11">
    <source>
        <dbReference type="Proteomes" id="UP000642571"/>
    </source>
</evidence>
<organism evidence="10 11">
    <name type="scientific">Pontibacillus salipaludis</name>
    <dbReference type="NCBI Taxonomy" id="1697394"/>
    <lineage>
        <taxon>Bacteria</taxon>
        <taxon>Bacillati</taxon>
        <taxon>Bacillota</taxon>
        <taxon>Bacilli</taxon>
        <taxon>Bacillales</taxon>
        <taxon>Bacillaceae</taxon>
        <taxon>Pontibacillus</taxon>
    </lineage>
</organism>
<feature type="transmembrane region" description="Helical" evidence="8">
    <location>
        <begin position="406"/>
        <end position="428"/>
    </location>
</feature>
<keyword evidence="3 8" id="KW-0812">Transmembrane</keyword>
<keyword evidence="6 8" id="KW-1133">Transmembrane helix</keyword>
<proteinExistence type="inferred from homology"/>
<evidence type="ECO:0000256" key="6">
    <source>
        <dbReference type="ARBA" id="ARBA00022989"/>
    </source>
</evidence>
<accession>A0ABQ1QIA8</accession>
<dbReference type="CDD" id="cd13123">
    <property type="entry name" value="MATE_MurJ_like"/>
    <property type="match status" value="1"/>
</dbReference>
<evidence type="ECO:0000256" key="8">
    <source>
        <dbReference type="HAMAP-Rule" id="MF_02078"/>
    </source>
</evidence>
<keyword evidence="8 9" id="KW-0813">Transport</keyword>
<comment type="pathway">
    <text evidence="8">Cell wall biogenesis; peptidoglycan biosynthesis.</text>
</comment>
<feature type="transmembrane region" description="Helical" evidence="8">
    <location>
        <begin position="474"/>
        <end position="495"/>
    </location>
</feature>
<feature type="transmembrane region" description="Helical" evidence="8">
    <location>
        <begin position="270"/>
        <end position="288"/>
    </location>
</feature>
<evidence type="ECO:0000256" key="1">
    <source>
        <dbReference type="ARBA" id="ARBA00004651"/>
    </source>
</evidence>
<dbReference type="NCBIfam" id="TIGR01695">
    <property type="entry name" value="murJ_mviN"/>
    <property type="match status" value="1"/>
</dbReference>
<dbReference type="PANTHER" id="PTHR47019:SF1">
    <property type="entry name" value="LIPID II FLIPPASE MURJ"/>
    <property type="match status" value="1"/>
</dbReference>
<feature type="transmembrane region" description="Helical" evidence="8">
    <location>
        <begin position="159"/>
        <end position="179"/>
    </location>
</feature>
<dbReference type="PIRSF" id="PIRSF002869">
    <property type="entry name" value="MviN"/>
    <property type="match status" value="1"/>
</dbReference>
<keyword evidence="5 8" id="KW-0573">Peptidoglycan synthesis</keyword>
<evidence type="ECO:0000256" key="9">
    <source>
        <dbReference type="PIRNR" id="PIRNR002869"/>
    </source>
</evidence>
<comment type="subcellular location">
    <subcellularLocation>
        <location evidence="1 8">Cell membrane</location>
        <topology evidence="1 8">Multi-pass membrane protein</topology>
    </subcellularLocation>
</comment>
<dbReference type="RefSeq" id="WP_188656100.1">
    <property type="nucleotide sequence ID" value="NZ_BMIN01000027.1"/>
</dbReference>
<keyword evidence="2 8" id="KW-1003">Cell membrane</keyword>
<dbReference type="InterPro" id="IPR051050">
    <property type="entry name" value="Lipid_II_flippase_MurJ/MviN"/>
</dbReference>
<reference evidence="11" key="1">
    <citation type="journal article" date="2019" name="Int. J. Syst. Evol. Microbiol.">
        <title>The Global Catalogue of Microorganisms (GCM) 10K type strain sequencing project: providing services to taxonomists for standard genome sequencing and annotation.</title>
        <authorList>
            <consortium name="The Broad Institute Genomics Platform"/>
            <consortium name="The Broad Institute Genome Sequencing Center for Infectious Disease"/>
            <person name="Wu L."/>
            <person name="Ma J."/>
        </authorList>
    </citation>
    <scope>NUCLEOTIDE SEQUENCE [LARGE SCALE GENOMIC DNA]</scope>
    <source>
        <strain evidence="11">CGMCC 1.15353</strain>
    </source>
</reference>
<keyword evidence="11" id="KW-1185">Reference proteome</keyword>
<keyword evidence="4 8" id="KW-0133">Cell shape</keyword>
<dbReference type="PRINTS" id="PR01806">
    <property type="entry name" value="VIRFACTRMVIN"/>
</dbReference>
<dbReference type="Proteomes" id="UP000642571">
    <property type="component" value="Unassembled WGS sequence"/>
</dbReference>
<evidence type="ECO:0000256" key="7">
    <source>
        <dbReference type="ARBA" id="ARBA00023136"/>
    </source>
</evidence>
<dbReference type="PANTHER" id="PTHR47019">
    <property type="entry name" value="LIPID II FLIPPASE MURJ"/>
    <property type="match status" value="1"/>
</dbReference>